<organism evidence="2 3">
    <name type="scientific">Cochliobolus heterostrophus (strain C5 / ATCC 48332 / race O)</name>
    <name type="common">Southern corn leaf blight fungus</name>
    <name type="synonym">Bipolaris maydis</name>
    <dbReference type="NCBI Taxonomy" id="701091"/>
    <lineage>
        <taxon>Eukaryota</taxon>
        <taxon>Fungi</taxon>
        <taxon>Dikarya</taxon>
        <taxon>Ascomycota</taxon>
        <taxon>Pezizomycotina</taxon>
        <taxon>Dothideomycetes</taxon>
        <taxon>Pleosporomycetidae</taxon>
        <taxon>Pleosporales</taxon>
        <taxon>Pleosporineae</taxon>
        <taxon>Pleosporaceae</taxon>
        <taxon>Bipolaris</taxon>
    </lineage>
</organism>
<feature type="compositionally biased region" description="Low complexity" evidence="1">
    <location>
        <begin position="37"/>
        <end position="51"/>
    </location>
</feature>
<evidence type="ECO:0000313" key="3">
    <source>
        <dbReference type="Proteomes" id="UP000016936"/>
    </source>
</evidence>
<proteinExistence type="predicted"/>
<protein>
    <submittedName>
        <fullName evidence="2">Uncharacterized protein</fullName>
    </submittedName>
</protein>
<reference evidence="3" key="2">
    <citation type="journal article" date="2013" name="PLoS Genet.">
        <title>Comparative genome structure, secondary metabolite, and effector coding capacity across Cochliobolus pathogens.</title>
        <authorList>
            <person name="Condon B.J."/>
            <person name="Leng Y."/>
            <person name="Wu D."/>
            <person name="Bushley K.E."/>
            <person name="Ohm R.A."/>
            <person name="Otillar R."/>
            <person name="Martin J."/>
            <person name="Schackwitz W."/>
            <person name="Grimwood J."/>
            <person name="MohdZainudin N."/>
            <person name="Xue C."/>
            <person name="Wang R."/>
            <person name="Manning V.A."/>
            <person name="Dhillon B."/>
            <person name="Tu Z.J."/>
            <person name="Steffenson B.J."/>
            <person name="Salamov A."/>
            <person name="Sun H."/>
            <person name="Lowry S."/>
            <person name="LaButti K."/>
            <person name="Han J."/>
            <person name="Copeland A."/>
            <person name="Lindquist E."/>
            <person name="Barry K."/>
            <person name="Schmutz J."/>
            <person name="Baker S.E."/>
            <person name="Ciuffetti L.M."/>
            <person name="Grigoriev I.V."/>
            <person name="Zhong S."/>
            <person name="Turgeon B.G."/>
        </authorList>
    </citation>
    <scope>NUCLEOTIDE SEQUENCE [LARGE SCALE GENOMIC DNA]</scope>
    <source>
        <strain evidence="3">C5 / ATCC 48332 / race O</strain>
    </source>
</reference>
<evidence type="ECO:0000313" key="2">
    <source>
        <dbReference type="EMBL" id="EMD94142.1"/>
    </source>
</evidence>
<dbReference type="AlphaFoldDB" id="M2V2D8"/>
<accession>M2V2D8</accession>
<sequence length="51" mass="4712">MKPGLEKGEGLGGGDGLAAPLQGSRAGEQGSGGGGLLISSEASSGSRAPCV</sequence>
<keyword evidence="3" id="KW-1185">Reference proteome</keyword>
<evidence type="ECO:0000256" key="1">
    <source>
        <dbReference type="SAM" id="MobiDB-lite"/>
    </source>
</evidence>
<reference evidence="2 3" key="1">
    <citation type="journal article" date="2012" name="PLoS Pathog.">
        <title>Diverse lifestyles and strategies of plant pathogenesis encoded in the genomes of eighteen Dothideomycetes fungi.</title>
        <authorList>
            <person name="Ohm R.A."/>
            <person name="Feau N."/>
            <person name="Henrissat B."/>
            <person name="Schoch C.L."/>
            <person name="Horwitz B.A."/>
            <person name="Barry K.W."/>
            <person name="Condon B.J."/>
            <person name="Copeland A.C."/>
            <person name="Dhillon B."/>
            <person name="Glaser F."/>
            <person name="Hesse C.N."/>
            <person name="Kosti I."/>
            <person name="LaButti K."/>
            <person name="Lindquist E.A."/>
            <person name="Lucas S."/>
            <person name="Salamov A.A."/>
            <person name="Bradshaw R.E."/>
            <person name="Ciuffetti L."/>
            <person name="Hamelin R.C."/>
            <person name="Kema G.H.J."/>
            <person name="Lawrence C."/>
            <person name="Scott J.A."/>
            <person name="Spatafora J.W."/>
            <person name="Turgeon B.G."/>
            <person name="de Wit P.J.G.M."/>
            <person name="Zhong S."/>
            <person name="Goodwin S.B."/>
            <person name="Grigoriev I.V."/>
        </authorList>
    </citation>
    <scope>NUCLEOTIDE SEQUENCE [LARGE SCALE GENOMIC DNA]</scope>
    <source>
        <strain evidence="3">C5 / ATCC 48332 / race O</strain>
    </source>
</reference>
<dbReference type="HOGENOM" id="CLU_3106202_0_0_1"/>
<dbReference type="EMBL" id="KB445572">
    <property type="protein sequence ID" value="EMD94142.1"/>
    <property type="molecule type" value="Genomic_DNA"/>
</dbReference>
<feature type="region of interest" description="Disordered" evidence="1">
    <location>
        <begin position="1"/>
        <end position="51"/>
    </location>
</feature>
<gene>
    <name evidence="2" type="ORF">COCHEDRAFT_1020221</name>
</gene>
<name>M2V2D8_COCH5</name>
<dbReference type="Proteomes" id="UP000016936">
    <property type="component" value="Unassembled WGS sequence"/>
</dbReference>
<feature type="compositionally biased region" description="Low complexity" evidence="1">
    <location>
        <begin position="17"/>
        <end position="28"/>
    </location>
</feature>